<feature type="transmembrane region" description="Helical" evidence="1">
    <location>
        <begin position="633"/>
        <end position="650"/>
    </location>
</feature>
<dbReference type="AlphaFoldDB" id="A0A239HRZ7"/>
<dbReference type="EMBL" id="FZOH01000009">
    <property type="protein sequence ID" value="SNS84076.1"/>
    <property type="molecule type" value="Genomic_DNA"/>
</dbReference>
<feature type="transmembrane region" description="Helical" evidence="1">
    <location>
        <begin position="194"/>
        <end position="215"/>
    </location>
</feature>
<proteinExistence type="predicted"/>
<feature type="transmembrane region" description="Helical" evidence="1">
    <location>
        <begin position="327"/>
        <end position="346"/>
    </location>
</feature>
<keyword evidence="1" id="KW-0472">Membrane</keyword>
<keyword evidence="1" id="KW-1133">Transmembrane helix</keyword>
<organism evidence="2 3">
    <name type="scientific">Geodermatophilus saharensis</name>
    <dbReference type="NCBI Taxonomy" id="1137994"/>
    <lineage>
        <taxon>Bacteria</taxon>
        <taxon>Bacillati</taxon>
        <taxon>Actinomycetota</taxon>
        <taxon>Actinomycetes</taxon>
        <taxon>Geodermatophilales</taxon>
        <taxon>Geodermatophilaceae</taxon>
        <taxon>Geodermatophilus</taxon>
    </lineage>
</organism>
<sequence length="668" mass="64666">MAQAATVVARLGATIDEFARERDALVATLRRAARTAPAPPPAPAHIPVVARVPDAPVPAPPAPRPVAPPRAPRPRLSPQQVLLGLGALLVVAAAIAFVAVAWTRLGVTFQAVVMGTVTAAACAASAFAARRGLRATEEALAAAGAALLAVDLGAAHALGLAGADAVPLRLWSGLSCVVAGGIALALGRATRSTVTWPLVALLAVQPAGWLLLPAGLADGPAGTAVLLGTALLDVLALLLLRPALRPVAQGLAAPVTTAGVLLGVPLAWDGAPLDSWLATAVLAVAAAGAVALLREPRVAAHLPPPRVVSGVAAAIAAAALAGSLSGLGVGGAVTAAGLGLVLLTAAAPPGTAAAALAALVAAGGVLAGAGAAVLAEEGRSGPLALLVLAAAVPAGLAAVLRPGVRPAATGAALAAPGLAVLVALEGDLLGPVPAALLLALGGAASFAVSALRARFPEEGAAAVAGTLAGLAAGLVAADAGAWGQLAVDLAVVGAAAGCYAVVARRQPVAVLAVADLVLACWIAAAGADVGTPEVYTLPAAAGLLLLAVPALRTGAVSWAAEGPAVAVALLPSALVVVDEPTALRLVGVVAVAAGLTVAGTLTHRQAPFVVGAGALAVVVLGRLAPYAPLVPRWVTLATAGLLLLVVGATYERRRQQAREAVAWVAQMR</sequence>
<feature type="transmembrane region" description="Helical" evidence="1">
    <location>
        <begin position="558"/>
        <end position="576"/>
    </location>
</feature>
<feature type="transmembrane region" description="Helical" evidence="1">
    <location>
        <begin position="608"/>
        <end position="627"/>
    </location>
</feature>
<evidence type="ECO:0000313" key="2">
    <source>
        <dbReference type="EMBL" id="SNS84076.1"/>
    </source>
</evidence>
<feature type="transmembrane region" description="Helical" evidence="1">
    <location>
        <begin position="81"/>
        <end position="102"/>
    </location>
</feature>
<evidence type="ECO:0000313" key="3">
    <source>
        <dbReference type="Proteomes" id="UP000198386"/>
    </source>
</evidence>
<feature type="transmembrane region" description="Helical" evidence="1">
    <location>
        <begin position="430"/>
        <end position="451"/>
    </location>
</feature>
<feature type="transmembrane region" description="Helical" evidence="1">
    <location>
        <begin position="533"/>
        <end position="551"/>
    </location>
</feature>
<feature type="transmembrane region" description="Helical" evidence="1">
    <location>
        <begin position="108"/>
        <end position="128"/>
    </location>
</feature>
<dbReference type="InterPro" id="IPR058062">
    <property type="entry name" value="SCO7613_C"/>
</dbReference>
<feature type="transmembrane region" description="Helical" evidence="1">
    <location>
        <begin position="140"/>
        <end position="162"/>
    </location>
</feature>
<keyword evidence="1" id="KW-0812">Transmembrane</keyword>
<feature type="transmembrane region" description="Helical" evidence="1">
    <location>
        <begin position="274"/>
        <end position="293"/>
    </location>
</feature>
<feature type="transmembrane region" description="Helical" evidence="1">
    <location>
        <begin position="458"/>
        <end position="476"/>
    </location>
</feature>
<feature type="transmembrane region" description="Helical" evidence="1">
    <location>
        <begin position="582"/>
        <end position="601"/>
    </location>
</feature>
<accession>A0A239HRZ7</accession>
<gene>
    <name evidence="2" type="ORF">SAMN04488107_3989</name>
</gene>
<feature type="transmembrane region" description="Helical" evidence="1">
    <location>
        <begin position="247"/>
        <end position="268"/>
    </location>
</feature>
<reference evidence="3" key="1">
    <citation type="submission" date="2017-06" db="EMBL/GenBank/DDBJ databases">
        <authorList>
            <person name="Varghese N."/>
            <person name="Submissions S."/>
        </authorList>
    </citation>
    <scope>NUCLEOTIDE SEQUENCE [LARGE SCALE GENOMIC DNA]</scope>
    <source>
        <strain evidence="3">DSM 45423</strain>
    </source>
</reference>
<dbReference type="Proteomes" id="UP000198386">
    <property type="component" value="Unassembled WGS sequence"/>
</dbReference>
<protein>
    <submittedName>
        <fullName evidence="2">Predicted membrane protein</fullName>
    </submittedName>
</protein>
<feature type="transmembrane region" description="Helical" evidence="1">
    <location>
        <begin position="168"/>
        <end position="187"/>
    </location>
</feature>
<name>A0A239HRZ7_9ACTN</name>
<dbReference type="NCBIfam" id="NF047321">
    <property type="entry name" value="SCO7613_CTERM"/>
    <property type="match status" value="1"/>
</dbReference>
<feature type="transmembrane region" description="Helical" evidence="1">
    <location>
        <begin position="221"/>
        <end position="240"/>
    </location>
</feature>
<feature type="transmembrane region" description="Helical" evidence="1">
    <location>
        <begin position="353"/>
        <end position="375"/>
    </location>
</feature>
<evidence type="ECO:0000256" key="1">
    <source>
        <dbReference type="SAM" id="Phobius"/>
    </source>
</evidence>
<feature type="transmembrane region" description="Helical" evidence="1">
    <location>
        <begin position="509"/>
        <end position="527"/>
    </location>
</feature>
<feature type="transmembrane region" description="Helical" evidence="1">
    <location>
        <begin position="482"/>
        <end position="502"/>
    </location>
</feature>
<keyword evidence="3" id="KW-1185">Reference proteome</keyword>
<feature type="transmembrane region" description="Helical" evidence="1">
    <location>
        <begin position="381"/>
        <end position="400"/>
    </location>
</feature>